<keyword evidence="4" id="KW-0418">Kinase</keyword>
<evidence type="ECO:0000313" key="9">
    <source>
        <dbReference type="Proteomes" id="UP000794436"/>
    </source>
</evidence>
<gene>
    <name evidence="8" type="ORF">Poli38472_005079</name>
</gene>
<proteinExistence type="inferred from homology"/>
<dbReference type="InterPro" id="IPR000403">
    <property type="entry name" value="PI3/4_kinase_cat_dom"/>
</dbReference>
<keyword evidence="3" id="KW-0547">Nucleotide-binding</keyword>
<evidence type="ECO:0000256" key="3">
    <source>
        <dbReference type="ARBA" id="ARBA00022741"/>
    </source>
</evidence>
<dbReference type="Proteomes" id="UP000794436">
    <property type="component" value="Unassembled WGS sequence"/>
</dbReference>
<feature type="domain" description="PI3K/PI4K catalytic" evidence="7">
    <location>
        <begin position="128"/>
        <end position="425"/>
    </location>
</feature>
<comment type="similarity">
    <text evidence="1">Belongs to the PI3/PI4-kinase family. Type II PI4K subfamily.</text>
</comment>
<dbReference type="Pfam" id="PF00454">
    <property type="entry name" value="PI3_PI4_kinase"/>
    <property type="match status" value="1"/>
</dbReference>
<evidence type="ECO:0000256" key="6">
    <source>
        <dbReference type="SAM" id="MobiDB-lite"/>
    </source>
</evidence>
<evidence type="ECO:0000256" key="2">
    <source>
        <dbReference type="ARBA" id="ARBA00022679"/>
    </source>
</evidence>
<evidence type="ECO:0000256" key="5">
    <source>
        <dbReference type="ARBA" id="ARBA00022840"/>
    </source>
</evidence>
<evidence type="ECO:0000259" key="7">
    <source>
        <dbReference type="PROSITE" id="PS50290"/>
    </source>
</evidence>
<evidence type="ECO:0000256" key="1">
    <source>
        <dbReference type="ARBA" id="ARBA00008941"/>
    </source>
</evidence>
<feature type="region of interest" description="Disordered" evidence="6">
    <location>
        <begin position="1"/>
        <end position="33"/>
    </location>
</feature>
<keyword evidence="9" id="KW-1185">Reference proteome</keyword>
<dbReference type="EMBL" id="SPLM01000073">
    <property type="protein sequence ID" value="TMW62461.1"/>
    <property type="molecule type" value="Genomic_DNA"/>
</dbReference>
<protein>
    <recommendedName>
        <fullName evidence="7">PI3K/PI4K catalytic domain-containing protein</fullName>
    </recommendedName>
</protein>
<organism evidence="8 9">
    <name type="scientific">Pythium oligandrum</name>
    <name type="common">Mycoparasitic fungus</name>
    <dbReference type="NCBI Taxonomy" id="41045"/>
    <lineage>
        <taxon>Eukaryota</taxon>
        <taxon>Sar</taxon>
        <taxon>Stramenopiles</taxon>
        <taxon>Oomycota</taxon>
        <taxon>Peronosporomycetes</taxon>
        <taxon>Pythiales</taxon>
        <taxon>Pythiaceae</taxon>
        <taxon>Pythium</taxon>
    </lineage>
</organism>
<dbReference type="PANTHER" id="PTHR45800">
    <property type="entry name" value="PHOSPHATIDYLINOSITOL 4-KINASE GAMMA"/>
    <property type="match status" value="1"/>
</dbReference>
<dbReference type="OrthoDB" id="5839at2759"/>
<evidence type="ECO:0000313" key="8">
    <source>
        <dbReference type="EMBL" id="TMW62461.1"/>
    </source>
</evidence>
<keyword evidence="5" id="KW-0067">ATP-binding</keyword>
<dbReference type="GO" id="GO:0016301">
    <property type="term" value="F:kinase activity"/>
    <property type="evidence" value="ECO:0007669"/>
    <property type="project" value="UniProtKB-KW"/>
</dbReference>
<evidence type="ECO:0000256" key="4">
    <source>
        <dbReference type="ARBA" id="ARBA00022777"/>
    </source>
</evidence>
<dbReference type="PROSITE" id="PS50290">
    <property type="entry name" value="PI3_4_KINASE_3"/>
    <property type="match status" value="1"/>
</dbReference>
<name>A0A8K1FH90_PYTOL</name>
<dbReference type="AlphaFoldDB" id="A0A8K1FH90"/>
<sequence length="449" mass="50013">MEATPQSLASRRSRRSFTEVASDDPIDPKSARRRRHSIALGPVLIARLVREHRALELKEIISPRGLPSYQRRLFVDRKRSSITLKTPRETQRCELSIIRSASVNPTLTDLEHRIQPIISDVLEGFRANVGPIPVDDGTGGVYFLRTKAQRITAVFKPADEEPFAMNNPKHHRANSASVDVEGIRRGIPPGGAAIREVAAYLLDHGHAAGVPPTMLVSASHHVFYRRKGSSTGVETKVGSMQLYVPHDCTADDVSERLLSIEQVHAMAVLDIRLANQDRHGGNVLVVSKSTPADARSYHLIPIDHGACLPLIRAMEETSFLWLEWPQSKTHFSASILERIASLEATKDVQMLAESLPTTHQLAPEALLTLVICTTLLQECALRYEMTAFDIGTLMYRASEGDESVLERLVRETIDPSVMIPSPTSEEWETFIRMVQSRFRDALADHMAFC</sequence>
<accession>A0A8K1FH90</accession>
<reference evidence="8" key="1">
    <citation type="submission" date="2019-03" db="EMBL/GenBank/DDBJ databases">
        <title>Long read genome sequence of the mycoparasitic Pythium oligandrum ATCC 38472 isolated from sugarbeet rhizosphere.</title>
        <authorList>
            <person name="Gaulin E."/>
        </authorList>
    </citation>
    <scope>NUCLEOTIDE SEQUENCE</scope>
    <source>
        <strain evidence="8">ATCC 38472_TT</strain>
    </source>
</reference>
<feature type="compositionally biased region" description="Polar residues" evidence="6">
    <location>
        <begin position="1"/>
        <end position="10"/>
    </location>
</feature>
<dbReference type="InterPro" id="IPR044571">
    <property type="entry name" value="P4KG1-8"/>
</dbReference>
<comment type="caution">
    <text evidence="8">The sequence shown here is derived from an EMBL/GenBank/DDBJ whole genome shotgun (WGS) entry which is preliminary data.</text>
</comment>
<dbReference type="PANTHER" id="PTHR45800:SF11">
    <property type="entry name" value="PHOSPHATIDYLINOSITOL 3-KINASE-RELATED PROTEIN KINASE"/>
    <property type="match status" value="1"/>
</dbReference>
<dbReference type="GO" id="GO:0005524">
    <property type="term" value="F:ATP binding"/>
    <property type="evidence" value="ECO:0007669"/>
    <property type="project" value="UniProtKB-KW"/>
</dbReference>
<keyword evidence="2" id="KW-0808">Transferase</keyword>